<dbReference type="AlphaFoldDB" id="A0A098B814"/>
<dbReference type="Gene3D" id="3.40.1510.10">
    <property type="entry name" value="Hut operon regulatory protein HutP"/>
    <property type="match status" value="1"/>
</dbReference>
<dbReference type="PATRIC" id="fig|49338.4.peg.4972"/>
<comment type="similarity">
    <text evidence="2">Belongs to the HutP family.</text>
</comment>
<dbReference type="InterPro" id="IPR036482">
    <property type="entry name" value="Regulatory_HutP_sf"/>
</dbReference>
<gene>
    <name evidence="10" type="ORF">AT727_21720</name>
    <name evidence="9" type="ORF">DPCES_4624</name>
</gene>
<evidence type="ECO:0000313" key="11">
    <source>
        <dbReference type="Proteomes" id="UP000054623"/>
    </source>
</evidence>
<name>A0A098B814_DESHA</name>
<keyword evidence="8" id="KW-0804">Transcription</keyword>
<dbReference type="EMBL" id="LK996017">
    <property type="protein sequence ID" value="CDX04510.1"/>
    <property type="molecule type" value="Genomic_DNA"/>
</dbReference>
<keyword evidence="7" id="KW-0010">Activator</keyword>
<evidence type="ECO:0000256" key="2">
    <source>
        <dbReference type="ARBA" id="ARBA00009992"/>
    </source>
</evidence>
<evidence type="ECO:0000256" key="6">
    <source>
        <dbReference type="ARBA" id="ARBA00023015"/>
    </source>
</evidence>
<dbReference type="EMBL" id="LOCK01000022">
    <property type="protein sequence ID" value="KTE91622.1"/>
    <property type="molecule type" value="Genomic_DNA"/>
</dbReference>
<keyword evidence="5" id="KW-0694">RNA-binding</keyword>
<dbReference type="CDD" id="cd11640">
    <property type="entry name" value="HutP"/>
    <property type="match status" value="1"/>
</dbReference>
<accession>A0A098B814</accession>
<evidence type="ECO:0000313" key="9">
    <source>
        <dbReference type="EMBL" id="CDX04510.1"/>
    </source>
</evidence>
<organism evidence="9">
    <name type="scientific">Desulfitobacterium hafniense</name>
    <name type="common">Desulfitobacterium frappieri</name>
    <dbReference type="NCBI Taxonomy" id="49338"/>
    <lineage>
        <taxon>Bacteria</taxon>
        <taxon>Bacillati</taxon>
        <taxon>Bacillota</taxon>
        <taxon>Clostridia</taxon>
        <taxon>Eubacteriales</taxon>
        <taxon>Desulfitobacteriaceae</taxon>
        <taxon>Desulfitobacterium</taxon>
    </lineage>
</organism>
<dbReference type="RefSeq" id="WP_005813550.1">
    <property type="nucleotide sequence ID" value="NZ_CABKQQ010000049.1"/>
</dbReference>
<evidence type="ECO:0000256" key="1">
    <source>
        <dbReference type="ARBA" id="ARBA00002945"/>
    </source>
</evidence>
<evidence type="ECO:0000256" key="3">
    <source>
        <dbReference type="ARBA" id="ARBA00011643"/>
    </source>
</evidence>
<evidence type="ECO:0000256" key="5">
    <source>
        <dbReference type="ARBA" id="ARBA00022884"/>
    </source>
</evidence>
<keyword evidence="6" id="KW-0805">Transcription regulation</keyword>
<evidence type="ECO:0000256" key="7">
    <source>
        <dbReference type="ARBA" id="ARBA00023159"/>
    </source>
</evidence>
<evidence type="ECO:0000256" key="8">
    <source>
        <dbReference type="ARBA" id="ARBA00023163"/>
    </source>
</evidence>
<comment type="subunit">
    <text evidence="3">Homohexamer.</text>
</comment>
<reference evidence="10 11" key="2">
    <citation type="submission" date="2015-12" db="EMBL/GenBank/DDBJ databases">
        <title>Draft Genome Sequence of Desulfitobacterium hafniense Strain DH, a Sulfate-reducing Bacterium Isolated from Paddy Soils.</title>
        <authorList>
            <person name="Bao P."/>
            <person name="Zhang X."/>
            <person name="Li G."/>
        </authorList>
    </citation>
    <scope>NUCLEOTIDE SEQUENCE [LARGE SCALE GENOMIC DNA]</scope>
    <source>
        <strain evidence="10 11">DH</strain>
    </source>
</reference>
<comment type="function">
    <text evidence="1">Antiterminator that binds to cis-acting regulatory sequences on the mRNA in the presence of histidine, thereby suppressing transcription termination and activating the hut operon for histidine utilization.</text>
</comment>
<reference evidence="9" key="1">
    <citation type="submission" date="2014-07" db="EMBL/GenBank/DDBJ databases">
        <authorList>
            <person name="Hornung V.Bastian."/>
        </authorList>
    </citation>
    <scope>NUCLEOTIDE SEQUENCE</scope>
    <source>
        <strain evidence="9">PCE-S</strain>
    </source>
</reference>
<dbReference type="Proteomes" id="UP000054623">
    <property type="component" value="Unassembled WGS sequence"/>
</dbReference>
<protein>
    <recommendedName>
        <fullName evidence="4">Hut operon positive regulatory protein</fullName>
    </recommendedName>
</protein>
<dbReference type="InterPro" id="IPR015111">
    <property type="entry name" value="Regulatory_HutP"/>
</dbReference>
<dbReference type="SUPFAM" id="SSF111064">
    <property type="entry name" value="Hut operon positive regulatory protein HutP"/>
    <property type="match status" value="1"/>
</dbReference>
<evidence type="ECO:0000256" key="4">
    <source>
        <dbReference type="ARBA" id="ARBA00019377"/>
    </source>
</evidence>
<dbReference type="GO" id="GO:0003723">
    <property type="term" value="F:RNA binding"/>
    <property type="evidence" value="ECO:0007669"/>
    <property type="project" value="UniProtKB-KW"/>
</dbReference>
<dbReference type="Pfam" id="PF09021">
    <property type="entry name" value="HutP"/>
    <property type="match status" value="1"/>
</dbReference>
<dbReference type="OrthoDB" id="1724774at2"/>
<evidence type="ECO:0000313" key="10">
    <source>
        <dbReference type="EMBL" id="KTE91622.1"/>
    </source>
</evidence>
<proteinExistence type="inferred from homology"/>
<sequence>MPERSQKQEKPSLERTALALALTETREKENELKKLMLSQNVYCAVTELGGTYSALQPTGKLTHSVISAAINTGAIQKEPKAIHAVVHATLEASNGIFVHTNSNASYALKVGIACDRDWIAIAIFGRSSIHALSEHCRVGLGYMHL</sequence>